<dbReference type="EnsemblPlants" id="AUR62038824-RA">
    <property type="protein sequence ID" value="AUR62038824-RA:cds"/>
    <property type="gene ID" value="AUR62038824"/>
</dbReference>
<sequence>MAQNTQQFGTRNDVKRVNDVELSGIKNQLQENAQQIATLTTLVSKIVPGNESTARSEDVNALNNFPSQSQRKYNPFSNTYNEVWRDHPNLRLPSQTLANPNEHAKAVTLRSGKELREPKIRNREVEKEVEVGPKDVVCESKEKHDKGSEKEPVGKGNSDVNFERSP</sequence>
<dbReference type="AlphaFoldDB" id="A0A803N1J0"/>
<protein>
    <submittedName>
        <fullName evidence="2">Uncharacterized protein</fullName>
    </submittedName>
</protein>
<dbReference type="Gramene" id="AUR62038824-RA">
    <property type="protein sequence ID" value="AUR62038824-RA:cds"/>
    <property type="gene ID" value="AUR62038824"/>
</dbReference>
<evidence type="ECO:0000313" key="3">
    <source>
        <dbReference type="Proteomes" id="UP000596660"/>
    </source>
</evidence>
<evidence type="ECO:0000256" key="1">
    <source>
        <dbReference type="SAM" id="MobiDB-lite"/>
    </source>
</evidence>
<keyword evidence="3" id="KW-1185">Reference proteome</keyword>
<feature type="compositionally biased region" description="Basic and acidic residues" evidence="1">
    <location>
        <begin position="111"/>
        <end position="153"/>
    </location>
</feature>
<reference evidence="2" key="2">
    <citation type="submission" date="2021-03" db="UniProtKB">
        <authorList>
            <consortium name="EnsemblPlants"/>
        </authorList>
    </citation>
    <scope>IDENTIFICATION</scope>
</reference>
<organism evidence="2 3">
    <name type="scientific">Chenopodium quinoa</name>
    <name type="common">Quinoa</name>
    <dbReference type="NCBI Taxonomy" id="63459"/>
    <lineage>
        <taxon>Eukaryota</taxon>
        <taxon>Viridiplantae</taxon>
        <taxon>Streptophyta</taxon>
        <taxon>Embryophyta</taxon>
        <taxon>Tracheophyta</taxon>
        <taxon>Spermatophyta</taxon>
        <taxon>Magnoliopsida</taxon>
        <taxon>eudicotyledons</taxon>
        <taxon>Gunneridae</taxon>
        <taxon>Pentapetalae</taxon>
        <taxon>Caryophyllales</taxon>
        <taxon>Chenopodiaceae</taxon>
        <taxon>Chenopodioideae</taxon>
        <taxon>Atripliceae</taxon>
        <taxon>Chenopodium</taxon>
    </lineage>
</organism>
<proteinExistence type="predicted"/>
<reference evidence="2" key="1">
    <citation type="journal article" date="2017" name="Nature">
        <title>The genome of Chenopodium quinoa.</title>
        <authorList>
            <person name="Jarvis D.E."/>
            <person name="Ho Y.S."/>
            <person name="Lightfoot D.J."/>
            <person name="Schmoeckel S.M."/>
            <person name="Li B."/>
            <person name="Borm T.J.A."/>
            <person name="Ohyanagi H."/>
            <person name="Mineta K."/>
            <person name="Michell C.T."/>
            <person name="Saber N."/>
            <person name="Kharbatia N.M."/>
            <person name="Rupper R.R."/>
            <person name="Sharp A.R."/>
            <person name="Dally N."/>
            <person name="Boughton B.A."/>
            <person name="Woo Y.H."/>
            <person name="Gao G."/>
            <person name="Schijlen E.G.W.M."/>
            <person name="Guo X."/>
            <person name="Momin A.A."/>
            <person name="Negrao S."/>
            <person name="Al-Babili S."/>
            <person name="Gehring C."/>
            <person name="Roessner U."/>
            <person name="Jung C."/>
            <person name="Murphy K."/>
            <person name="Arold S.T."/>
            <person name="Gojobori T."/>
            <person name="van der Linden C.G."/>
            <person name="van Loo E.N."/>
            <person name="Jellen E.N."/>
            <person name="Maughan P.J."/>
            <person name="Tester M."/>
        </authorList>
    </citation>
    <scope>NUCLEOTIDE SEQUENCE [LARGE SCALE GENOMIC DNA]</scope>
    <source>
        <strain evidence="2">cv. PI 614886</strain>
    </source>
</reference>
<evidence type="ECO:0000313" key="2">
    <source>
        <dbReference type="EnsemblPlants" id="AUR62038824-RA:cds"/>
    </source>
</evidence>
<dbReference type="Proteomes" id="UP000596660">
    <property type="component" value="Unplaced"/>
</dbReference>
<feature type="region of interest" description="Disordered" evidence="1">
    <location>
        <begin position="107"/>
        <end position="166"/>
    </location>
</feature>
<accession>A0A803N1J0</accession>
<name>A0A803N1J0_CHEQI</name>